<feature type="domain" description="Myb-like" evidence="2">
    <location>
        <begin position="75"/>
        <end position="121"/>
    </location>
</feature>
<keyword evidence="4" id="KW-1185">Reference proteome</keyword>
<evidence type="ECO:0000313" key="3">
    <source>
        <dbReference type="EMBL" id="CAE6170691.1"/>
    </source>
</evidence>
<name>A0A8S2B119_ARAAE</name>
<dbReference type="Proteomes" id="UP000682877">
    <property type="component" value="Chromosome 7"/>
</dbReference>
<dbReference type="AlphaFoldDB" id="A0A8S2B119"/>
<feature type="compositionally biased region" description="Polar residues" evidence="1">
    <location>
        <begin position="58"/>
        <end position="69"/>
    </location>
</feature>
<proteinExistence type="predicted"/>
<dbReference type="EMBL" id="LR999457">
    <property type="protein sequence ID" value="CAE6170691.1"/>
    <property type="molecule type" value="Genomic_DNA"/>
</dbReference>
<sequence>MSFPLFLVGPIGPSSLTGGKISVGYGQIMEPEQIYDESSTDNEREARRKSVNKRSKATTKNDNPPENASTIGLAEEIDILKKQLHPARKPGRWETVASAFGGRYKTENLIKKVKAIDGRKSTRVILSW</sequence>
<gene>
    <name evidence="3" type="ORF">AARE701A_LOCUS18183</name>
</gene>
<evidence type="ECO:0000259" key="2">
    <source>
        <dbReference type="Pfam" id="PF23082"/>
    </source>
</evidence>
<feature type="region of interest" description="Disordered" evidence="1">
    <location>
        <begin position="32"/>
        <end position="69"/>
    </location>
</feature>
<protein>
    <recommendedName>
        <fullName evidence="2">Myb-like domain-containing protein</fullName>
    </recommendedName>
</protein>
<organism evidence="3 4">
    <name type="scientific">Arabidopsis arenosa</name>
    <name type="common">Sand rock-cress</name>
    <name type="synonym">Cardaminopsis arenosa</name>
    <dbReference type="NCBI Taxonomy" id="38785"/>
    <lineage>
        <taxon>Eukaryota</taxon>
        <taxon>Viridiplantae</taxon>
        <taxon>Streptophyta</taxon>
        <taxon>Embryophyta</taxon>
        <taxon>Tracheophyta</taxon>
        <taxon>Spermatophyta</taxon>
        <taxon>Magnoliopsida</taxon>
        <taxon>eudicotyledons</taxon>
        <taxon>Gunneridae</taxon>
        <taxon>Pentapetalae</taxon>
        <taxon>rosids</taxon>
        <taxon>malvids</taxon>
        <taxon>Brassicales</taxon>
        <taxon>Brassicaceae</taxon>
        <taxon>Camelineae</taxon>
        <taxon>Arabidopsis</taxon>
    </lineage>
</organism>
<evidence type="ECO:0000256" key="1">
    <source>
        <dbReference type="SAM" id="MobiDB-lite"/>
    </source>
</evidence>
<reference evidence="3" key="1">
    <citation type="submission" date="2021-01" db="EMBL/GenBank/DDBJ databases">
        <authorList>
            <person name="Bezrukov I."/>
        </authorList>
    </citation>
    <scope>NUCLEOTIDE SEQUENCE</scope>
</reference>
<dbReference type="Pfam" id="PF23082">
    <property type="entry name" value="Myb_DNA-binding_2"/>
    <property type="match status" value="1"/>
</dbReference>
<evidence type="ECO:0000313" key="4">
    <source>
        <dbReference type="Proteomes" id="UP000682877"/>
    </source>
</evidence>
<dbReference type="InterPro" id="IPR001005">
    <property type="entry name" value="SANT/Myb"/>
</dbReference>
<accession>A0A8S2B119</accession>